<evidence type="ECO:0000313" key="13">
    <source>
        <dbReference type="EMBL" id="ORC93364.1"/>
    </source>
</evidence>
<evidence type="ECO:0000256" key="3">
    <source>
        <dbReference type="ARBA" id="ARBA00022448"/>
    </source>
</evidence>
<keyword evidence="11" id="KW-0732">Signal</keyword>
<dbReference type="OrthoDB" id="348976at2759"/>
<dbReference type="EC" id="3.1.-.-" evidence="10"/>
<keyword evidence="7 10" id="KW-0653">Protein transport</keyword>
<dbReference type="GO" id="GO:0006888">
    <property type="term" value="P:endoplasmic reticulum to Golgi vesicle-mediated transport"/>
    <property type="evidence" value="ECO:0007669"/>
    <property type="project" value="TreeGrafter"/>
</dbReference>
<dbReference type="InterPro" id="IPR012908">
    <property type="entry name" value="PGAP1-ab_dom-like"/>
</dbReference>
<dbReference type="Pfam" id="PF07819">
    <property type="entry name" value="PGAP1"/>
    <property type="match status" value="1"/>
</dbReference>
<evidence type="ECO:0000256" key="8">
    <source>
        <dbReference type="ARBA" id="ARBA00022989"/>
    </source>
</evidence>
<evidence type="ECO:0000256" key="11">
    <source>
        <dbReference type="SAM" id="SignalP"/>
    </source>
</evidence>
<protein>
    <recommendedName>
        <fullName evidence="10">GPI inositol-deacylase</fullName>
        <ecNumber evidence="10">3.1.-.-</ecNumber>
    </recommendedName>
</protein>
<dbReference type="EMBL" id="NBCO01000001">
    <property type="protein sequence ID" value="ORC93364.1"/>
    <property type="molecule type" value="Genomic_DNA"/>
</dbReference>
<feature type="transmembrane region" description="Helical" evidence="10">
    <location>
        <begin position="485"/>
        <end position="510"/>
    </location>
</feature>
<dbReference type="PANTHER" id="PTHR15495">
    <property type="entry name" value="NEGATIVE REGULATOR OF VESICLE FORMATION-RELATED"/>
    <property type="match status" value="1"/>
</dbReference>
<dbReference type="GO" id="GO:0006505">
    <property type="term" value="P:GPI anchor metabolic process"/>
    <property type="evidence" value="ECO:0007669"/>
    <property type="project" value="TreeGrafter"/>
</dbReference>
<feature type="transmembrane region" description="Helical" evidence="10">
    <location>
        <begin position="426"/>
        <end position="446"/>
    </location>
</feature>
<feature type="transmembrane region" description="Helical" evidence="10">
    <location>
        <begin position="663"/>
        <end position="681"/>
    </location>
</feature>
<comment type="caution">
    <text evidence="13">The sequence shown here is derived from an EMBL/GenBank/DDBJ whole genome shotgun (WGS) entry which is preliminary data.</text>
</comment>
<keyword evidence="5 10" id="KW-0378">Hydrolase</keyword>
<keyword evidence="9 10" id="KW-0472">Membrane</keyword>
<accession>A0A1X0P8V6</accession>
<feature type="transmembrane region" description="Helical" evidence="10">
    <location>
        <begin position="192"/>
        <end position="214"/>
    </location>
</feature>
<evidence type="ECO:0000256" key="4">
    <source>
        <dbReference type="ARBA" id="ARBA00022692"/>
    </source>
</evidence>
<dbReference type="GeneID" id="39980702"/>
<evidence type="ECO:0000259" key="12">
    <source>
        <dbReference type="Pfam" id="PF07819"/>
    </source>
</evidence>
<reference evidence="13 14" key="1">
    <citation type="submission" date="2017-03" db="EMBL/GenBank/DDBJ databases">
        <title>An alternative strategy for trypanosome survival in the mammalian bloodstream revealed through genome and transcriptome analysis of the ubiquitous bovine parasite Trypanosoma (Megatrypanum) theileri.</title>
        <authorList>
            <person name="Kelly S."/>
            <person name="Ivens A."/>
            <person name="Mott A."/>
            <person name="O'Neill E."/>
            <person name="Emms D."/>
            <person name="Macleod O."/>
            <person name="Voorheis P."/>
            <person name="Matthews J."/>
            <person name="Matthews K."/>
            <person name="Carrington M."/>
        </authorList>
    </citation>
    <scope>NUCLEOTIDE SEQUENCE [LARGE SCALE GENOMIC DNA]</scope>
    <source>
        <strain evidence="13">Edinburgh</strain>
    </source>
</reference>
<evidence type="ECO:0000256" key="2">
    <source>
        <dbReference type="ARBA" id="ARBA00006931"/>
    </source>
</evidence>
<dbReference type="STRING" id="67003.A0A1X0P8V6"/>
<feature type="domain" description="GPI inositol-deacylase PGAP1-like alpha/beta" evidence="12">
    <location>
        <begin position="99"/>
        <end position="295"/>
    </location>
</feature>
<dbReference type="InterPro" id="IPR039529">
    <property type="entry name" value="PGAP1/BST1"/>
</dbReference>
<organism evidence="13 14">
    <name type="scientific">Trypanosoma theileri</name>
    <dbReference type="NCBI Taxonomy" id="67003"/>
    <lineage>
        <taxon>Eukaryota</taxon>
        <taxon>Discoba</taxon>
        <taxon>Euglenozoa</taxon>
        <taxon>Kinetoplastea</taxon>
        <taxon>Metakinetoplastina</taxon>
        <taxon>Trypanosomatida</taxon>
        <taxon>Trypanosomatidae</taxon>
        <taxon>Trypanosoma</taxon>
    </lineage>
</organism>
<evidence type="ECO:0000256" key="9">
    <source>
        <dbReference type="ARBA" id="ARBA00023136"/>
    </source>
</evidence>
<feature type="transmembrane region" description="Helical" evidence="10">
    <location>
        <begin position="702"/>
        <end position="723"/>
    </location>
</feature>
<evidence type="ECO:0000256" key="7">
    <source>
        <dbReference type="ARBA" id="ARBA00022927"/>
    </source>
</evidence>
<comment type="function">
    <text evidence="10">Involved in inositol deacylation of GPI-anchored proteins which plays important roles in the quality control and ER-associated degradation of GPI-anchored proteins.</text>
</comment>
<keyword evidence="3 10" id="KW-0813">Transport</keyword>
<gene>
    <name evidence="13" type="ORF">TM35_000012410</name>
</gene>
<dbReference type="InterPro" id="IPR029058">
    <property type="entry name" value="AB_hydrolase_fold"/>
</dbReference>
<dbReference type="GO" id="GO:0050185">
    <property type="term" value="F:phosphatidylinositol deacylase activity"/>
    <property type="evidence" value="ECO:0007669"/>
    <property type="project" value="TreeGrafter"/>
</dbReference>
<comment type="subcellular location">
    <subcellularLocation>
        <location evidence="1">Endoplasmic reticulum membrane</location>
        <topology evidence="1">Multi-pass membrane protein</topology>
    </subcellularLocation>
</comment>
<dbReference type="Gene3D" id="3.40.50.1820">
    <property type="entry name" value="alpha/beta hydrolase"/>
    <property type="match status" value="1"/>
</dbReference>
<dbReference type="RefSeq" id="XP_028887430.1">
    <property type="nucleotide sequence ID" value="XM_029020922.1"/>
</dbReference>
<dbReference type="AlphaFoldDB" id="A0A1X0P8V6"/>
<evidence type="ECO:0000256" key="5">
    <source>
        <dbReference type="ARBA" id="ARBA00022801"/>
    </source>
</evidence>
<dbReference type="GO" id="GO:0005789">
    <property type="term" value="C:endoplasmic reticulum membrane"/>
    <property type="evidence" value="ECO:0007669"/>
    <property type="project" value="UniProtKB-SubCell"/>
</dbReference>
<evidence type="ECO:0000313" key="14">
    <source>
        <dbReference type="Proteomes" id="UP000192257"/>
    </source>
</evidence>
<evidence type="ECO:0000256" key="1">
    <source>
        <dbReference type="ARBA" id="ARBA00004477"/>
    </source>
</evidence>
<keyword evidence="6 10" id="KW-0256">Endoplasmic reticulum</keyword>
<name>A0A1X0P8V6_9TRYP</name>
<feature type="transmembrane region" description="Helical" evidence="10">
    <location>
        <begin position="555"/>
        <end position="576"/>
    </location>
</feature>
<dbReference type="GO" id="GO:0015031">
    <property type="term" value="P:protein transport"/>
    <property type="evidence" value="ECO:0007669"/>
    <property type="project" value="UniProtKB-KW"/>
</dbReference>
<keyword evidence="4 10" id="KW-0812">Transmembrane</keyword>
<dbReference type="PANTHER" id="PTHR15495:SF7">
    <property type="entry name" value="GPI INOSITOL-DEACYLASE"/>
    <property type="match status" value="1"/>
</dbReference>
<dbReference type="SUPFAM" id="SSF53474">
    <property type="entry name" value="alpha/beta-Hydrolases"/>
    <property type="match status" value="1"/>
</dbReference>
<feature type="signal peptide" evidence="11">
    <location>
        <begin position="1"/>
        <end position="31"/>
    </location>
</feature>
<feature type="transmembrane region" description="Helical" evidence="10">
    <location>
        <begin position="582"/>
        <end position="599"/>
    </location>
</feature>
<evidence type="ECO:0000256" key="10">
    <source>
        <dbReference type="RuleBase" id="RU365011"/>
    </source>
</evidence>
<dbReference type="Proteomes" id="UP000192257">
    <property type="component" value="Unassembled WGS sequence"/>
</dbReference>
<proteinExistence type="inferred from homology"/>
<keyword evidence="8 10" id="KW-1133">Transmembrane helix</keyword>
<sequence length="770" mass="88714">MITKVSTWATSILALLFTLSLILFLITTFEAQKQQKGNNQLPYTNDWHVLGYEKVNSIQVKKQKYNGTDSLHNSYALHRLLCYDPTESAKSILNTLDVLVFFIHGNSGSYKQGGKLGCALKKRQSIIREVYSFDFAEQANIHRGRLLWQQADFVVHTLKTLRNEGNIIQQQEQKYKGQTTTTTTTSSSSTPFLWLIGHSMGGVVAGLALEMIMLEAKEMIPFFHGIIMLNSPYRQPPIFLDEPMLRLYLILWQNVNRNNTIIHYPQNVLPRMVSISSGALDLQVEQKLTILPTNSGEKDLKRYFNIRTDNPTVCGKMLSHNDIVQDYCVSEFVASFIVNASINKKWKGEEYTNIVSVPVTYTSFFSRWGEWSVEDHTLPIAVVSLYTALMLSAIFPLIPHLIYLSRPFTHMIYLRVPFLFSFGRQLLAIFTVPPVIGVVLMTLFIGTVSRLFIKQINCCLFHFGGNWCLLPWVADSLMCIPTINFTRTFFTTIGPLLMGSWIGVAAYHLLGLLLWLTRRGLMMMWSYFPSYMLLRGFRRIFSTYGSNYHSYLYYYYYYFPAIVYMTTFIICELLSLKISRRALVWLGFLLFLFSILYICKKESKHVFQYYSVINSQLLVLTYALLFVLQLQPFFVLRNAWISGTNDSDDDITVIDGYNRVVEIFLHILIIIHILWPIRFSLEEQHRQLKSFFCSRCLESLMVVFLMVAFSLLVLSLVFMNAIPVESFRIVWVLVWGFPALLFCNVLVYFVGSTHTPNASNPMMAMDASIV</sequence>
<dbReference type="VEuPathDB" id="TriTrypDB:TM35_000012410"/>
<comment type="similarity">
    <text evidence="2 10">Belongs to the GPI inositol-deacylase family.</text>
</comment>
<evidence type="ECO:0000256" key="6">
    <source>
        <dbReference type="ARBA" id="ARBA00022824"/>
    </source>
</evidence>
<feature type="transmembrane region" description="Helical" evidence="10">
    <location>
        <begin position="729"/>
        <end position="750"/>
    </location>
</feature>
<feature type="chain" id="PRO_5012032447" description="GPI inositol-deacylase" evidence="11">
    <location>
        <begin position="32"/>
        <end position="770"/>
    </location>
</feature>
<keyword evidence="14" id="KW-1185">Reference proteome</keyword>
<feature type="transmembrane region" description="Helical" evidence="10">
    <location>
        <begin position="380"/>
        <end position="405"/>
    </location>
</feature>